<dbReference type="InterPro" id="IPR034751">
    <property type="entry name" value="Yippee"/>
</dbReference>
<dbReference type="RefSeq" id="XP_021828632.1">
    <property type="nucleotide sequence ID" value="XM_021972940.1"/>
</dbReference>
<dbReference type="AlphaFoldDB" id="A0A6P5TNE4"/>
<accession>A0A6P5TNE4</accession>
<name>A0A6P5TNE4_PRUAV</name>
<evidence type="ECO:0000313" key="3">
    <source>
        <dbReference type="RefSeq" id="XP_021828632.1"/>
    </source>
</evidence>
<dbReference type="PROSITE" id="PS51792">
    <property type="entry name" value="YIPPEE"/>
    <property type="match status" value="1"/>
</dbReference>
<evidence type="ECO:0000259" key="1">
    <source>
        <dbReference type="PROSITE" id="PS51792"/>
    </source>
</evidence>
<dbReference type="GeneID" id="110769031"/>
<feature type="domain" description="Yippee" evidence="1">
    <location>
        <begin position="4"/>
        <end position="98"/>
    </location>
</feature>
<organism evidence="2 3">
    <name type="scientific">Prunus avium</name>
    <name type="common">Cherry</name>
    <name type="synonym">Cerasus avium</name>
    <dbReference type="NCBI Taxonomy" id="42229"/>
    <lineage>
        <taxon>Eukaryota</taxon>
        <taxon>Viridiplantae</taxon>
        <taxon>Streptophyta</taxon>
        <taxon>Embryophyta</taxon>
        <taxon>Tracheophyta</taxon>
        <taxon>Spermatophyta</taxon>
        <taxon>Magnoliopsida</taxon>
        <taxon>eudicotyledons</taxon>
        <taxon>Gunneridae</taxon>
        <taxon>Pentapetalae</taxon>
        <taxon>rosids</taxon>
        <taxon>fabids</taxon>
        <taxon>Rosales</taxon>
        <taxon>Rosaceae</taxon>
        <taxon>Amygdaloideae</taxon>
        <taxon>Amygdaleae</taxon>
        <taxon>Prunus</taxon>
    </lineage>
</organism>
<proteinExistence type="predicted"/>
<reference evidence="3" key="1">
    <citation type="submission" date="2025-08" db="UniProtKB">
        <authorList>
            <consortium name="RefSeq"/>
        </authorList>
    </citation>
    <scope>IDENTIFICATION</scope>
</reference>
<protein>
    <submittedName>
        <fullName evidence="3">Uncharacterized protein LOC110769031 isoform X2</fullName>
    </submittedName>
</protein>
<dbReference type="Proteomes" id="UP000515124">
    <property type="component" value="Unplaced"/>
</dbReference>
<sequence>MSMEILQCKNCSTVIAVANDCIRVTMKERHGIFLKCVNLAEVEREYRDPSFSILATDVKCVACQAFLGYKIQRVEDPAIEFPKEGQFVMFLHQLDAAFQVHANDAAPP</sequence>
<keyword evidence="2" id="KW-1185">Reference proteome</keyword>
<evidence type="ECO:0000313" key="2">
    <source>
        <dbReference type="Proteomes" id="UP000515124"/>
    </source>
</evidence>
<gene>
    <name evidence="3" type="primary">LOC110769031</name>
</gene>